<reference evidence="2" key="1">
    <citation type="journal article" date="2013" name="Environ. Microbiol.">
        <title>Microbiota from the distal guts of lean and obese adolescents exhibit partial functional redundancy besides clear differences in community structure.</title>
        <authorList>
            <person name="Ferrer M."/>
            <person name="Ruiz A."/>
            <person name="Lanza F."/>
            <person name="Haange S.B."/>
            <person name="Oberbach A."/>
            <person name="Till H."/>
            <person name="Bargiela R."/>
            <person name="Campoy C."/>
            <person name="Segura M.T."/>
            <person name="Richter M."/>
            <person name="von Bergen M."/>
            <person name="Seifert J."/>
            <person name="Suarez A."/>
        </authorList>
    </citation>
    <scope>NUCLEOTIDE SEQUENCE</scope>
</reference>
<evidence type="ECO:0000313" key="2">
    <source>
        <dbReference type="EMBL" id="EKC68170.1"/>
    </source>
</evidence>
<dbReference type="EMBL" id="AJWZ01003464">
    <property type="protein sequence ID" value="EKC68170.1"/>
    <property type="molecule type" value="Genomic_DNA"/>
</dbReference>
<feature type="non-terminal residue" evidence="2">
    <location>
        <position position="236"/>
    </location>
</feature>
<dbReference type="Pfam" id="PF06439">
    <property type="entry name" value="3keto-disac_hyd"/>
    <property type="match status" value="1"/>
</dbReference>
<dbReference type="InterPro" id="IPR010496">
    <property type="entry name" value="AL/BT2_dom"/>
</dbReference>
<dbReference type="AlphaFoldDB" id="K1TPF0"/>
<comment type="caution">
    <text evidence="2">The sequence shown here is derived from an EMBL/GenBank/DDBJ whole genome shotgun (WGS) entry which is preliminary data.</text>
</comment>
<dbReference type="PROSITE" id="PS51257">
    <property type="entry name" value="PROKAR_LIPOPROTEIN"/>
    <property type="match status" value="1"/>
</dbReference>
<sequence length="236" mass="26813">MKRPTFGNLLGSLCGTALAAALITSCAPRQNTLTEEEIADGWELLFDGKSLDQWKDFNGDSLTQPWHVVDGCIQANGDGSDLSGYIVTRKQYENFILDWEWKLSRGGNSGMLYHVVEDPCFEVPYVTGPEYQLIDEEGWEEQNAPTKLEEWQRLGVDYAMHLPDRAAMRLNPQGEWNSSRIVFDNGHVEHWLNGVKILEFEAWTDDWFARKASGKWETAPEYGLARRGVICLQDHG</sequence>
<organism evidence="2">
    <name type="scientific">human gut metagenome</name>
    <dbReference type="NCBI Taxonomy" id="408170"/>
    <lineage>
        <taxon>unclassified sequences</taxon>
        <taxon>metagenomes</taxon>
        <taxon>organismal metagenomes</taxon>
    </lineage>
</organism>
<keyword evidence="2" id="KW-0378">Hydrolase</keyword>
<evidence type="ECO:0000259" key="1">
    <source>
        <dbReference type="Pfam" id="PF06439"/>
    </source>
</evidence>
<name>K1TPF0_9ZZZZ</name>
<proteinExistence type="predicted"/>
<accession>K1TPF0</accession>
<feature type="domain" description="3-keto-alpha-glucoside-1,2-lyase/3-keto-2-hydroxy-glucal hydratase" evidence="1">
    <location>
        <begin position="41"/>
        <end position="236"/>
    </location>
</feature>
<dbReference type="Gene3D" id="2.60.120.560">
    <property type="entry name" value="Exo-inulinase, domain 1"/>
    <property type="match status" value="1"/>
</dbReference>
<dbReference type="GO" id="GO:0016787">
    <property type="term" value="F:hydrolase activity"/>
    <property type="evidence" value="ECO:0007669"/>
    <property type="project" value="UniProtKB-KW"/>
</dbReference>
<protein>
    <submittedName>
        <fullName evidence="2">Secreted glycosyl hydrolase</fullName>
    </submittedName>
</protein>
<gene>
    <name evidence="2" type="ORF">OBE_05076</name>
</gene>